<dbReference type="InterPro" id="IPR036565">
    <property type="entry name" value="Mur-like_cat_sf"/>
</dbReference>
<comment type="similarity">
    <text evidence="1 7">Belongs to the folylpolyglutamate synthase family.</text>
</comment>
<dbReference type="Gene3D" id="3.90.190.20">
    <property type="entry name" value="Mur ligase, C-terminal domain"/>
    <property type="match status" value="1"/>
</dbReference>
<dbReference type="Pfam" id="PF08245">
    <property type="entry name" value="Mur_ligase_M"/>
    <property type="match status" value="1"/>
</dbReference>
<dbReference type="GO" id="GO:0005524">
    <property type="term" value="F:ATP binding"/>
    <property type="evidence" value="ECO:0007669"/>
    <property type="project" value="UniProtKB-KW"/>
</dbReference>
<dbReference type="InterPro" id="IPR036615">
    <property type="entry name" value="Mur_ligase_C_dom_sf"/>
</dbReference>
<keyword evidence="10" id="KW-1185">Reference proteome</keyword>
<dbReference type="PANTHER" id="PTHR11136:SF0">
    <property type="entry name" value="DIHYDROFOLATE SYNTHETASE-RELATED"/>
    <property type="match status" value="1"/>
</dbReference>
<proteinExistence type="inferred from homology"/>
<keyword evidence="5 7" id="KW-0067">ATP-binding</keyword>
<dbReference type="SUPFAM" id="SSF53623">
    <property type="entry name" value="MurD-like peptide ligases, catalytic domain"/>
    <property type="match status" value="1"/>
</dbReference>
<evidence type="ECO:0000313" key="10">
    <source>
        <dbReference type="Proteomes" id="UP000284219"/>
    </source>
</evidence>
<dbReference type="Proteomes" id="UP000284219">
    <property type="component" value="Unassembled WGS sequence"/>
</dbReference>
<keyword evidence="2 7" id="KW-0436">Ligase</keyword>
<evidence type="ECO:0000256" key="3">
    <source>
        <dbReference type="ARBA" id="ARBA00022723"/>
    </source>
</evidence>
<organism evidence="9 10">
    <name type="scientific">Ammoniphilus oxalaticus</name>
    <dbReference type="NCBI Taxonomy" id="66863"/>
    <lineage>
        <taxon>Bacteria</taxon>
        <taxon>Bacillati</taxon>
        <taxon>Bacillota</taxon>
        <taxon>Bacilli</taxon>
        <taxon>Bacillales</taxon>
        <taxon>Paenibacillaceae</taxon>
        <taxon>Aneurinibacillus group</taxon>
        <taxon>Ammoniphilus</taxon>
    </lineage>
</organism>
<accession>A0A419SRA7</accession>
<protein>
    <recommendedName>
        <fullName evidence="8">Mur ligase central domain-containing protein</fullName>
    </recommendedName>
</protein>
<dbReference type="PANTHER" id="PTHR11136">
    <property type="entry name" value="FOLYLPOLYGLUTAMATE SYNTHASE-RELATED"/>
    <property type="match status" value="1"/>
</dbReference>
<dbReference type="GO" id="GO:0008841">
    <property type="term" value="F:dihydrofolate synthase activity"/>
    <property type="evidence" value="ECO:0007669"/>
    <property type="project" value="TreeGrafter"/>
</dbReference>
<dbReference type="GO" id="GO:0004326">
    <property type="term" value="F:tetrahydrofolylpolyglutamate synthase activity"/>
    <property type="evidence" value="ECO:0007669"/>
    <property type="project" value="InterPro"/>
</dbReference>
<dbReference type="RefSeq" id="WP_120187872.1">
    <property type="nucleotide sequence ID" value="NZ_MCHY01000001.1"/>
</dbReference>
<evidence type="ECO:0000256" key="1">
    <source>
        <dbReference type="ARBA" id="ARBA00008276"/>
    </source>
</evidence>
<evidence type="ECO:0000256" key="4">
    <source>
        <dbReference type="ARBA" id="ARBA00022741"/>
    </source>
</evidence>
<keyword evidence="4 7" id="KW-0547">Nucleotide-binding</keyword>
<dbReference type="PIRSF" id="PIRSF001563">
    <property type="entry name" value="Folylpolyglu_synth"/>
    <property type="match status" value="1"/>
</dbReference>
<dbReference type="NCBIfam" id="TIGR01499">
    <property type="entry name" value="folC"/>
    <property type="match status" value="1"/>
</dbReference>
<dbReference type="SUPFAM" id="SSF53244">
    <property type="entry name" value="MurD-like peptide ligases, peptide-binding domain"/>
    <property type="match status" value="1"/>
</dbReference>
<dbReference type="InterPro" id="IPR013221">
    <property type="entry name" value="Mur_ligase_cen"/>
</dbReference>
<dbReference type="AlphaFoldDB" id="A0A419SRA7"/>
<evidence type="ECO:0000313" key="9">
    <source>
        <dbReference type="EMBL" id="RKD27052.1"/>
    </source>
</evidence>
<feature type="domain" description="Mur ligase central" evidence="8">
    <location>
        <begin position="59"/>
        <end position="287"/>
    </location>
</feature>
<evidence type="ECO:0000256" key="5">
    <source>
        <dbReference type="ARBA" id="ARBA00022840"/>
    </source>
</evidence>
<gene>
    <name evidence="9" type="ORF">BEP19_00315</name>
</gene>
<dbReference type="Gene3D" id="3.40.1190.10">
    <property type="entry name" value="Mur-like, catalytic domain"/>
    <property type="match status" value="1"/>
</dbReference>
<sequence>MKTKLQTYVDAENFMYESFLRAQAYIPKADDSVTRDPKRARWLLDQLGKPDQGIKTVLVAGSKGKGSTSHLISILLRGLGYRVGLFTSPHLIQFTERIQVNGQQISELDFLRLTRKIEPYVNELETKLERVAYQGPIGLALSVAWLYFKEQQIDFAVIEAGRGGRFDEANVVSNQWAALSSLFPEHLDTLGPTIEDIIWHKLGIVKGETTTVIVNHQQHAILETLRSELSHIKDLRVYGEQFQADSIQLDRSGITFQLRTERADYGRLHLPLLGAFQANNAATAVACCESIIGDRFPEQLLRDTLAQARWPGRCELLSQNPTVIADGAINAVSALYIQELVETIGFQKVISIVGVPVDKDYEGVIRVVSGFSEQVIISTPDLSHKSFSAEAFIFAKKMNRSSREITPLDKALEFAKQQPGVDLILIVGTQTFIGNAKRLYR</sequence>
<dbReference type="OrthoDB" id="9809356at2"/>
<evidence type="ECO:0000256" key="2">
    <source>
        <dbReference type="ARBA" id="ARBA00022598"/>
    </source>
</evidence>
<name>A0A419SRA7_9BACL</name>
<evidence type="ECO:0000259" key="8">
    <source>
        <dbReference type="Pfam" id="PF08245"/>
    </source>
</evidence>
<evidence type="ECO:0000256" key="6">
    <source>
        <dbReference type="ARBA" id="ARBA00022842"/>
    </source>
</evidence>
<dbReference type="GO" id="GO:0005737">
    <property type="term" value="C:cytoplasm"/>
    <property type="evidence" value="ECO:0007669"/>
    <property type="project" value="TreeGrafter"/>
</dbReference>
<evidence type="ECO:0000256" key="7">
    <source>
        <dbReference type="PIRNR" id="PIRNR001563"/>
    </source>
</evidence>
<keyword evidence="3" id="KW-0479">Metal-binding</keyword>
<keyword evidence="6" id="KW-0460">Magnesium</keyword>
<comment type="caution">
    <text evidence="9">The sequence shown here is derived from an EMBL/GenBank/DDBJ whole genome shotgun (WGS) entry which is preliminary data.</text>
</comment>
<dbReference type="InterPro" id="IPR001645">
    <property type="entry name" value="Folylpolyglutamate_synth"/>
</dbReference>
<dbReference type="EMBL" id="MCHY01000001">
    <property type="protein sequence ID" value="RKD27052.1"/>
    <property type="molecule type" value="Genomic_DNA"/>
</dbReference>
<reference evidence="9 10" key="1">
    <citation type="submission" date="2016-08" db="EMBL/GenBank/DDBJ databases">
        <title>Novel Firmicute Genomes.</title>
        <authorList>
            <person name="Poppleton D.I."/>
            <person name="Gribaldo S."/>
        </authorList>
    </citation>
    <scope>NUCLEOTIDE SEQUENCE [LARGE SCALE GENOMIC DNA]</scope>
    <source>
        <strain evidence="9 10">RAOx-1</strain>
    </source>
</reference>
<dbReference type="GO" id="GO:0046872">
    <property type="term" value="F:metal ion binding"/>
    <property type="evidence" value="ECO:0007669"/>
    <property type="project" value="UniProtKB-KW"/>
</dbReference>